<sequence>MPQMQNGLDYTKGFVGNCEVPRNYVLFGTSESAYVVRSAPSFLEKSAYGQSAWVHTPAPSRCMTLDTFLNPLCFSSLVSNIEITSLLRLLQGFELKHISCFKQHLLVVRATRVTTDDHTPADSEAGKSELWHHLHFVAIRDHPHAGLHTPSLFFTVPCNYTVGRLSAHLPSPSTLSVPKSQGGSFGTLPSSDCSHLSAEV</sequence>
<dbReference type="GeneID" id="121106073"/>
<accession>A0A8M1GYY5</accession>
<feature type="region of interest" description="Disordered" evidence="1">
    <location>
        <begin position="180"/>
        <end position="200"/>
    </location>
</feature>
<dbReference type="AlphaFoldDB" id="A0A8M1GYY5"/>
<gene>
    <name evidence="3" type="primary">LOC121106073</name>
</gene>
<dbReference type="KEGG" id="umr:121106073"/>
<evidence type="ECO:0000256" key="1">
    <source>
        <dbReference type="SAM" id="MobiDB-lite"/>
    </source>
</evidence>
<feature type="compositionally biased region" description="Polar residues" evidence="1">
    <location>
        <begin position="180"/>
        <end position="194"/>
    </location>
</feature>
<keyword evidence="2" id="KW-1185">Reference proteome</keyword>
<evidence type="ECO:0000313" key="2">
    <source>
        <dbReference type="Proteomes" id="UP000261680"/>
    </source>
</evidence>
<name>A0A8M1GYY5_URSMA</name>
<evidence type="ECO:0000313" key="3">
    <source>
        <dbReference type="RefSeq" id="XP_040500958.1"/>
    </source>
</evidence>
<protein>
    <submittedName>
        <fullName evidence="3">Uncharacterized protein LOC121106073</fullName>
    </submittedName>
</protein>
<reference evidence="3" key="1">
    <citation type="submission" date="2025-08" db="UniProtKB">
        <authorList>
            <consortium name="RefSeq"/>
        </authorList>
    </citation>
    <scope>IDENTIFICATION</scope>
    <source>
        <tissue evidence="3">Whole blood</tissue>
    </source>
</reference>
<dbReference type="RefSeq" id="XP_040500958.1">
    <property type="nucleotide sequence ID" value="XM_040645024.1"/>
</dbReference>
<dbReference type="Proteomes" id="UP000261680">
    <property type="component" value="Unplaced"/>
</dbReference>
<proteinExistence type="predicted"/>
<organism evidence="2 3">
    <name type="scientific">Ursus maritimus</name>
    <name type="common">Polar bear</name>
    <name type="synonym">Thalarctos maritimus</name>
    <dbReference type="NCBI Taxonomy" id="29073"/>
    <lineage>
        <taxon>Eukaryota</taxon>
        <taxon>Metazoa</taxon>
        <taxon>Chordata</taxon>
        <taxon>Craniata</taxon>
        <taxon>Vertebrata</taxon>
        <taxon>Euteleostomi</taxon>
        <taxon>Mammalia</taxon>
        <taxon>Eutheria</taxon>
        <taxon>Laurasiatheria</taxon>
        <taxon>Carnivora</taxon>
        <taxon>Caniformia</taxon>
        <taxon>Ursidae</taxon>
        <taxon>Ursus</taxon>
    </lineage>
</organism>